<sequence length="92" mass="10422">MPVADAQHTATGSRTGLTVDSALRCRVVVDVEMNMKYLPEKKFVSGNAVGQIARKKDFMLFILKVKKVRRIKSEFIALPRFVIRYNAAPRLN</sequence>
<accession>A0A1E8CGN0</accession>
<evidence type="ECO:0000313" key="1">
    <source>
        <dbReference type="EMBL" id="OFE11586.1"/>
    </source>
</evidence>
<protein>
    <submittedName>
        <fullName evidence="1">Uncharacterized protein</fullName>
    </submittedName>
</protein>
<proteinExistence type="predicted"/>
<keyword evidence="2" id="KW-1185">Reference proteome</keyword>
<evidence type="ECO:0000313" key="2">
    <source>
        <dbReference type="Proteomes" id="UP000175669"/>
    </source>
</evidence>
<dbReference type="AlphaFoldDB" id="A0A1E8CGN0"/>
<name>A0A1E8CGN0_9GAMM</name>
<organism evidence="1 2">
    <name type="scientific">Pseudohongiella acticola</name>
    <dbReference type="NCBI Taxonomy" id="1524254"/>
    <lineage>
        <taxon>Bacteria</taxon>
        <taxon>Pseudomonadati</taxon>
        <taxon>Pseudomonadota</taxon>
        <taxon>Gammaproteobacteria</taxon>
        <taxon>Pseudomonadales</taxon>
        <taxon>Pseudohongiellaceae</taxon>
        <taxon>Pseudohongiella</taxon>
    </lineage>
</organism>
<gene>
    <name evidence="1" type="ORF">PHACT_13685</name>
</gene>
<dbReference type="EMBL" id="MASR01000002">
    <property type="protein sequence ID" value="OFE11586.1"/>
    <property type="molecule type" value="Genomic_DNA"/>
</dbReference>
<reference evidence="2" key="1">
    <citation type="submission" date="2016-07" db="EMBL/GenBank/DDBJ databases">
        <authorList>
            <person name="Florea S."/>
            <person name="Webb J.S."/>
            <person name="Jaromczyk J."/>
            <person name="Schardl C.L."/>
        </authorList>
    </citation>
    <scope>NUCLEOTIDE SEQUENCE [LARGE SCALE GENOMIC DNA]</scope>
    <source>
        <strain evidence="2">KCTC 42131</strain>
    </source>
</reference>
<comment type="caution">
    <text evidence="1">The sequence shown here is derived from an EMBL/GenBank/DDBJ whole genome shotgun (WGS) entry which is preliminary data.</text>
</comment>
<dbReference type="Proteomes" id="UP000175669">
    <property type="component" value="Unassembled WGS sequence"/>
</dbReference>
<dbReference type="STRING" id="1524254.PHACT_13685"/>